<dbReference type="RefSeq" id="WP_207364636.1">
    <property type="nucleotide sequence ID" value="NZ_JAFMYV010000004.1"/>
</dbReference>
<comment type="caution">
    <text evidence="6">The sequence shown here is derived from an EMBL/GenBank/DDBJ whole genome shotgun (WGS) entry which is preliminary data.</text>
</comment>
<dbReference type="PANTHER" id="PTHR43585:SF2">
    <property type="entry name" value="ATP-GRASP ENZYME FSQD"/>
    <property type="match status" value="1"/>
</dbReference>
<keyword evidence="3 4" id="KW-0067">ATP-binding</keyword>
<keyword evidence="1" id="KW-0436">Ligase</keyword>
<dbReference type="AlphaFoldDB" id="A0A939K1F0"/>
<dbReference type="InterPro" id="IPR013815">
    <property type="entry name" value="ATP_grasp_subdomain_1"/>
</dbReference>
<organism evidence="6 7">
    <name type="scientific">Fibrella rubiginis</name>
    <dbReference type="NCBI Taxonomy" id="2817060"/>
    <lineage>
        <taxon>Bacteria</taxon>
        <taxon>Pseudomonadati</taxon>
        <taxon>Bacteroidota</taxon>
        <taxon>Cytophagia</taxon>
        <taxon>Cytophagales</taxon>
        <taxon>Spirosomataceae</taxon>
        <taxon>Fibrella</taxon>
    </lineage>
</organism>
<dbReference type="GO" id="GO:0016874">
    <property type="term" value="F:ligase activity"/>
    <property type="evidence" value="ECO:0007669"/>
    <property type="project" value="UniProtKB-KW"/>
</dbReference>
<gene>
    <name evidence="6" type="ORF">J2I47_11070</name>
</gene>
<dbReference type="Gene3D" id="3.40.50.20">
    <property type="match status" value="1"/>
</dbReference>
<dbReference type="InterPro" id="IPR011761">
    <property type="entry name" value="ATP-grasp"/>
</dbReference>
<proteinExistence type="predicted"/>
<dbReference type="EMBL" id="JAFMYV010000004">
    <property type="protein sequence ID" value="MBO0937087.1"/>
    <property type="molecule type" value="Genomic_DNA"/>
</dbReference>
<feature type="domain" description="ATP-grasp" evidence="5">
    <location>
        <begin position="124"/>
        <end position="318"/>
    </location>
</feature>
<dbReference type="GO" id="GO:0005524">
    <property type="term" value="F:ATP binding"/>
    <property type="evidence" value="ECO:0007669"/>
    <property type="project" value="UniProtKB-UniRule"/>
</dbReference>
<keyword evidence="2 4" id="KW-0547">Nucleotide-binding</keyword>
<dbReference type="PROSITE" id="PS50975">
    <property type="entry name" value="ATP_GRASP"/>
    <property type="match status" value="1"/>
</dbReference>
<dbReference type="Gene3D" id="3.30.1490.20">
    <property type="entry name" value="ATP-grasp fold, A domain"/>
    <property type="match status" value="1"/>
</dbReference>
<evidence type="ECO:0000313" key="6">
    <source>
        <dbReference type="EMBL" id="MBO0937087.1"/>
    </source>
</evidence>
<sequence>MTPTPAPLAFLCIATFVKGEAFMQTCKAQGHTVYLLTEQRHKDKPWPHEAIDEIFYLPSESNDSQNLDTMLLGLAHTMRRCHIDRVVALDDFDVEKGALVRETFRIPGMGQTTARFFRDKLAMRIRAQKAGIRVPRFSSLFNDGALTHFLQNSEAPWLIKPRSEASTTGIRKVHSLDEAWAVVHELGDKRHTYLIEEFKPGSVYHVDSLSFASKAVFSRVSEYLATPMEVAHGGGIFRTRTMAPSDAETVDFLAINDAVMAAFGMRHSASHSEFIRCNHDGELYFLETACRVGGANIAEMVEAASGVNLWAEWAKLEIAAAYNQPYSPPTDEGHYAGLIASLANEIHPDTAAFADPEIVWRMHREHHIGFIVKSEQPERILTLLDSYMHQIQGSVHASMPVSAKPTN</sequence>
<protein>
    <submittedName>
        <fullName evidence="6">ATPase</fullName>
    </submittedName>
</protein>
<dbReference type="Proteomes" id="UP000664034">
    <property type="component" value="Unassembled WGS sequence"/>
</dbReference>
<evidence type="ECO:0000256" key="4">
    <source>
        <dbReference type="PROSITE-ProRule" id="PRU00409"/>
    </source>
</evidence>
<dbReference type="SUPFAM" id="SSF56059">
    <property type="entry name" value="Glutathione synthetase ATP-binding domain-like"/>
    <property type="match status" value="1"/>
</dbReference>
<evidence type="ECO:0000256" key="3">
    <source>
        <dbReference type="ARBA" id="ARBA00022840"/>
    </source>
</evidence>
<evidence type="ECO:0000313" key="7">
    <source>
        <dbReference type="Proteomes" id="UP000664034"/>
    </source>
</evidence>
<evidence type="ECO:0000256" key="2">
    <source>
        <dbReference type="ARBA" id="ARBA00022741"/>
    </source>
</evidence>
<dbReference type="PANTHER" id="PTHR43585">
    <property type="entry name" value="FUMIPYRROLE BIOSYNTHESIS PROTEIN C"/>
    <property type="match status" value="1"/>
</dbReference>
<dbReference type="Gene3D" id="3.30.470.20">
    <property type="entry name" value="ATP-grasp fold, B domain"/>
    <property type="match status" value="1"/>
</dbReference>
<evidence type="ECO:0000256" key="1">
    <source>
        <dbReference type="ARBA" id="ARBA00022598"/>
    </source>
</evidence>
<keyword evidence="7" id="KW-1185">Reference proteome</keyword>
<accession>A0A939K1F0</accession>
<dbReference type="GO" id="GO:0046872">
    <property type="term" value="F:metal ion binding"/>
    <property type="evidence" value="ECO:0007669"/>
    <property type="project" value="InterPro"/>
</dbReference>
<name>A0A939K1F0_9BACT</name>
<reference evidence="6" key="1">
    <citation type="submission" date="2021-03" db="EMBL/GenBank/DDBJ databases">
        <title>Fibrella sp. HMF5335 genome sequencing and assembly.</title>
        <authorList>
            <person name="Kang H."/>
            <person name="Kim H."/>
            <person name="Bae S."/>
            <person name="Joh K."/>
        </authorList>
    </citation>
    <scope>NUCLEOTIDE SEQUENCE</scope>
    <source>
        <strain evidence="6">HMF5335</strain>
    </source>
</reference>
<dbReference type="InterPro" id="IPR052032">
    <property type="entry name" value="ATP-dep_AA_Ligase"/>
</dbReference>
<evidence type="ECO:0000259" key="5">
    <source>
        <dbReference type="PROSITE" id="PS50975"/>
    </source>
</evidence>